<protein>
    <submittedName>
        <fullName evidence="2">Uncharacterized protein</fullName>
    </submittedName>
</protein>
<sequence>MYFYNVLVGHNGYNGYEMTFLYSYPYAYEDVCYVDDYFACDQMEEGVSIENVDFGLESVLSKADSKVGIEKTDSEVGIPNADPFFHPLLPVTKLLTCAGNGGPKGQTNATRRPRSKAWEAEGPQGKLPDRRASARLPRR</sequence>
<organism evidence="2 3">
    <name type="scientific">Colocasia esculenta</name>
    <name type="common">Wild taro</name>
    <name type="synonym">Arum esculentum</name>
    <dbReference type="NCBI Taxonomy" id="4460"/>
    <lineage>
        <taxon>Eukaryota</taxon>
        <taxon>Viridiplantae</taxon>
        <taxon>Streptophyta</taxon>
        <taxon>Embryophyta</taxon>
        <taxon>Tracheophyta</taxon>
        <taxon>Spermatophyta</taxon>
        <taxon>Magnoliopsida</taxon>
        <taxon>Liliopsida</taxon>
        <taxon>Araceae</taxon>
        <taxon>Aroideae</taxon>
        <taxon>Colocasieae</taxon>
        <taxon>Colocasia</taxon>
    </lineage>
</organism>
<accession>A0A843UKF1</accession>
<evidence type="ECO:0000313" key="2">
    <source>
        <dbReference type="EMBL" id="MQL82320.1"/>
    </source>
</evidence>
<comment type="caution">
    <text evidence="2">The sequence shown here is derived from an EMBL/GenBank/DDBJ whole genome shotgun (WGS) entry which is preliminary data.</text>
</comment>
<proteinExistence type="predicted"/>
<evidence type="ECO:0000256" key="1">
    <source>
        <dbReference type="SAM" id="MobiDB-lite"/>
    </source>
</evidence>
<gene>
    <name evidence="2" type="ORF">Taro_014794</name>
</gene>
<dbReference type="Proteomes" id="UP000652761">
    <property type="component" value="Unassembled WGS sequence"/>
</dbReference>
<dbReference type="AlphaFoldDB" id="A0A843UKF1"/>
<dbReference type="EMBL" id="NMUH01000625">
    <property type="protein sequence ID" value="MQL82320.1"/>
    <property type="molecule type" value="Genomic_DNA"/>
</dbReference>
<name>A0A843UKF1_COLES</name>
<feature type="region of interest" description="Disordered" evidence="1">
    <location>
        <begin position="99"/>
        <end position="139"/>
    </location>
</feature>
<reference evidence="2" key="1">
    <citation type="submission" date="2017-07" db="EMBL/GenBank/DDBJ databases">
        <title>Taro Niue Genome Assembly and Annotation.</title>
        <authorList>
            <person name="Atibalentja N."/>
            <person name="Keating K."/>
            <person name="Fields C.J."/>
        </authorList>
    </citation>
    <scope>NUCLEOTIDE SEQUENCE</scope>
    <source>
        <strain evidence="2">Niue_2</strain>
        <tissue evidence="2">Leaf</tissue>
    </source>
</reference>
<keyword evidence="3" id="KW-1185">Reference proteome</keyword>
<evidence type="ECO:0000313" key="3">
    <source>
        <dbReference type="Proteomes" id="UP000652761"/>
    </source>
</evidence>